<keyword evidence="4" id="KW-1185">Reference proteome</keyword>
<feature type="compositionally biased region" description="Basic and acidic residues" evidence="1">
    <location>
        <begin position="278"/>
        <end position="288"/>
    </location>
</feature>
<sequence length="479" mass="51605">MPVPMPGPYPLRRAVPQPTGWDHPPFFDYRPPVDPATEQGYRMMTQSLGSAVPELVGPPARWKEEIVESSNWLQSFHPSPPPSALHPRANGDSATSITTRMKAIKQRFMHPYVGGDDEALGDTFGVGMTRRQSADAVNGLPRRTSMTRYISLIRQVCFTFMIDAHFDILPSNGSSNYALHPPGVRPMAAATYQEEPGYGKDRLDIEELRAHLARRGLPTDGDEAELIDRLESAIDGSSTGVIDLTSDDEDRKEGPVEVLSRTPSPSSLPESTKKRAAPTKDDGSDRPMKRPTLGNGVSTGSLNGSMPDATTLGRPSSADLAWRHNGWTNPAAPQVRTGLPYPRGQWHAPFMTLLDFTSQTFPSGNKIVINPKFLNREGNFLGGVLPSPPISSASIPALLIPSTTPPAVPSALKPVKSSAASAKQSSNTPASTSTGTPVQAKATTPEPLTYSGPRIVEENGKKERIIFADAHVTPVSVTN</sequence>
<dbReference type="Pfam" id="PF02037">
    <property type="entry name" value="SAP"/>
    <property type="match status" value="1"/>
</dbReference>
<comment type="caution">
    <text evidence="3">The sequence shown here is derived from an EMBL/GenBank/DDBJ whole genome shotgun (WGS) entry which is preliminary data.</text>
</comment>
<dbReference type="InterPro" id="IPR036361">
    <property type="entry name" value="SAP_dom_sf"/>
</dbReference>
<feature type="region of interest" description="Disordered" evidence="1">
    <location>
        <begin position="238"/>
        <end position="336"/>
    </location>
</feature>
<evidence type="ECO:0000313" key="3">
    <source>
        <dbReference type="EMBL" id="KAJ3053782.1"/>
    </source>
</evidence>
<feature type="compositionally biased region" description="Low complexity" evidence="1">
    <location>
        <begin position="410"/>
        <end position="426"/>
    </location>
</feature>
<dbReference type="EMBL" id="JADGJD010000180">
    <property type="protein sequence ID" value="KAJ3053782.1"/>
    <property type="molecule type" value="Genomic_DNA"/>
</dbReference>
<evidence type="ECO:0000259" key="2">
    <source>
        <dbReference type="PROSITE" id="PS50800"/>
    </source>
</evidence>
<feature type="region of interest" description="Disordered" evidence="1">
    <location>
        <begin position="408"/>
        <end position="455"/>
    </location>
</feature>
<feature type="region of interest" description="Disordered" evidence="1">
    <location>
        <begin position="73"/>
        <end position="94"/>
    </location>
</feature>
<dbReference type="AlphaFoldDB" id="A0AAD5SGH4"/>
<dbReference type="InterPro" id="IPR003034">
    <property type="entry name" value="SAP_dom"/>
</dbReference>
<feature type="compositionally biased region" description="Polar residues" evidence="1">
    <location>
        <begin position="261"/>
        <end position="270"/>
    </location>
</feature>
<evidence type="ECO:0000313" key="4">
    <source>
        <dbReference type="Proteomes" id="UP001212841"/>
    </source>
</evidence>
<accession>A0AAD5SGH4</accession>
<evidence type="ECO:0000256" key="1">
    <source>
        <dbReference type="SAM" id="MobiDB-lite"/>
    </source>
</evidence>
<dbReference type="PROSITE" id="PS50800">
    <property type="entry name" value="SAP"/>
    <property type="match status" value="1"/>
</dbReference>
<name>A0AAD5SGH4_9FUNG</name>
<proteinExistence type="predicted"/>
<dbReference type="Gene3D" id="1.10.720.30">
    <property type="entry name" value="SAP domain"/>
    <property type="match status" value="1"/>
</dbReference>
<gene>
    <name evidence="3" type="ORF">HK097_003420</name>
</gene>
<protein>
    <recommendedName>
        <fullName evidence="2">SAP domain-containing protein</fullName>
    </recommendedName>
</protein>
<dbReference type="SUPFAM" id="SSF68906">
    <property type="entry name" value="SAP domain"/>
    <property type="match status" value="1"/>
</dbReference>
<feature type="compositionally biased region" description="Polar residues" evidence="1">
    <location>
        <begin position="295"/>
        <end position="304"/>
    </location>
</feature>
<feature type="compositionally biased region" description="Polar residues" evidence="1">
    <location>
        <begin position="427"/>
        <end position="437"/>
    </location>
</feature>
<feature type="domain" description="SAP" evidence="2">
    <location>
        <begin position="200"/>
        <end position="234"/>
    </location>
</feature>
<organism evidence="3 4">
    <name type="scientific">Rhizophlyctis rosea</name>
    <dbReference type="NCBI Taxonomy" id="64517"/>
    <lineage>
        <taxon>Eukaryota</taxon>
        <taxon>Fungi</taxon>
        <taxon>Fungi incertae sedis</taxon>
        <taxon>Chytridiomycota</taxon>
        <taxon>Chytridiomycota incertae sedis</taxon>
        <taxon>Chytridiomycetes</taxon>
        <taxon>Rhizophlyctidales</taxon>
        <taxon>Rhizophlyctidaceae</taxon>
        <taxon>Rhizophlyctis</taxon>
    </lineage>
</organism>
<reference evidence="3" key="1">
    <citation type="submission" date="2020-05" db="EMBL/GenBank/DDBJ databases">
        <title>Phylogenomic resolution of chytrid fungi.</title>
        <authorList>
            <person name="Stajich J.E."/>
            <person name="Amses K."/>
            <person name="Simmons R."/>
            <person name="Seto K."/>
            <person name="Myers J."/>
            <person name="Bonds A."/>
            <person name="Quandt C.A."/>
            <person name="Barry K."/>
            <person name="Liu P."/>
            <person name="Grigoriev I."/>
            <person name="Longcore J.E."/>
            <person name="James T.Y."/>
        </authorList>
    </citation>
    <scope>NUCLEOTIDE SEQUENCE</scope>
    <source>
        <strain evidence="3">JEL0318</strain>
    </source>
</reference>
<dbReference type="Proteomes" id="UP001212841">
    <property type="component" value="Unassembled WGS sequence"/>
</dbReference>